<comment type="caution">
    <text evidence="3">The sequence shown here is derived from an EMBL/GenBank/DDBJ whole genome shotgun (WGS) entry which is preliminary data.</text>
</comment>
<dbReference type="AlphaFoldDB" id="A0A5C6AWJ8"/>
<feature type="region of interest" description="Disordered" evidence="1">
    <location>
        <begin position="1"/>
        <end position="31"/>
    </location>
</feature>
<sequence length="112" mass="12520">MSATFGTSGSRVAARLPHSNDTTPIGPTIRLSDFKDGQGNTVLFSESLYALPWHRSGFTNAEDLIFVQQPDEIIYPVLSRFTNAMVWQSIDYRVWQALMTPAGRDQVPTDGW</sequence>
<proteinExistence type="predicted"/>
<feature type="compositionally biased region" description="Polar residues" evidence="1">
    <location>
        <begin position="1"/>
        <end position="10"/>
    </location>
</feature>
<evidence type="ECO:0000313" key="3">
    <source>
        <dbReference type="EMBL" id="TWU03841.1"/>
    </source>
</evidence>
<dbReference type="EMBL" id="SJPM01000001">
    <property type="protein sequence ID" value="TWU03841.1"/>
    <property type="molecule type" value="Genomic_DNA"/>
</dbReference>
<dbReference type="Proteomes" id="UP000316213">
    <property type="component" value="Unassembled WGS sequence"/>
</dbReference>
<feature type="domain" description="DUF1559" evidence="2">
    <location>
        <begin position="28"/>
        <end position="105"/>
    </location>
</feature>
<dbReference type="RefSeq" id="WP_231602658.1">
    <property type="nucleotide sequence ID" value="NZ_SJPM01000001.1"/>
</dbReference>
<organism evidence="3 4">
    <name type="scientific">Neorhodopirellula pilleata</name>
    <dbReference type="NCBI Taxonomy" id="2714738"/>
    <lineage>
        <taxon>Bacteria</taxon>
        <taxon>Pseudomonadati</taxon>
        <taxon>Planctomycetota</taxon>
        <taxon>Planctomycetia</taxon>
        <taxon>Pirellulales</taxon>
        <taxon>Pirellulaceae</taxon>
        <taxon>Neorhodopirellula</taxon>
    </lineage>
</organism>
<accession>A0A5C6AWJ8</accession>
<evidence type="ECO:0000313" key="4">
    <source>
        <dbReference type="Proteomes" id="UP000316213"/>
    </source>
</evidence>
<gene>
    <name evidence="3" type="ORF">Pla100_07760</name>
</gene>
<evidence type="ECO:0000259" key="2">
    <source>
        <dbReference type="Pfam" id="PF07596"/>
    </source>
</evidence>
<dbReference type="Pfam" id="PF07596">
    <property type="entry name" value="SBP_bac_10"/>
    <property type="match status" value="1"/>
</dbReference>
<dbReference type="InterPro" id="IPR011453">
    <property type="entry name" value="DUF1559"/>
</dbReference>
<name>A0A5C6AWJ8_9BACT</name>
<evidence type="ECO:0000256" key="1">
    <source>
        <dbReference type="SAM" id="MobiDB-lite"/>
    </source>
</evidence>
<reference evidence="3 4" key="1">
    <citation type="submission" date="2019-02" db="EMBL/GenBank/DDBJ databases">
        <title>Deep-cultivation of Planctomycetes and their phenomic and genomic characterization uncovers novel biology.</title>
        <authorList>
            <person name="Wiegand S."/>
            <person name="Jogler M."/>
            <person name="Boedeker C."/>
            <person name="Pinto D."/>
            <person name="Vollmers J."/>
            <person name="Rivas-Marin E."/>
            <person name="Kohn T."/>
            <person name="Peeters S.H."/>
            <person name="Heuer A."/>
            <person name="Rast P."/>
            <person name="Oberbeckmann S."/>
            <person name="Bunk B."/>
            <person name="Jeske O."/>
            <person name="Meyerdierks A."/>
            <person name="Storesund J.E."/>
            <person name="Kallscheuer N."/>
            <person name="Luecker S."/>
            <person name="Lage O.M."/>
            <person name="Pohl T."/>
            <person name="Merkel B.J."/>
            <person name="Hornburger P."/>
            <person name="Mueller R.-W."/>
            <person name="Bruemmer F."/>
            <person name="Labrenz M."/>
            <person name="Spormann A.M."/>
            <person name="Op Den Camp H."/>
            <person name="Overmann J."/>
            <person name="Amann R."/>
            <person name="Jetten M.S.M."/>
            <person name="Mascher T."/>
            <person name="Medema M.H."/>
            <person name="Devos D.P."/>
            <person name="Kaster A.-K."/>
            <person name="Ovreas L."/>
            <person name="Rohde M."/>
            <person name="Galperin M.Y."/>
            <person name="Jogler C."/>
        </authorList>
    </citation>
    <scope>NUCLEOTIDE SEQUENCE [LARGE SCALE GENOMIC DNA]</scope>
    <source>
        <strain evidence="3 4">Pla100</strain>
    </source>
</reference>
<protein>
    <recommendedName>
        <fullName evidence="2">DUF1559 domain-containing protein</fullName>
    </recommendedName>
</protein>
<keyword evidence="4" id="KW-1185">Reference proteome</keyword>